<evidence type="ECO:0000256" key="1">
    <source>
        <dbReference type="SAM" id="MobiDB-lite"/>
    </source>
</evidence>
<accession>A0AA40CRN1</accession>
<proteinExistence type="predicted"/>
<evidence type="ECO:0000256" key="2">
    <source>
        <dbReference type="SAM" id="SignalP"/>
    </source>
</evidence>
<dbReference type="AlphaFoldDB" id="A0AA40CRN1"/>
<dbReference type="EMBL" id="JAULSV010000003">
    <property type="protein sequence ID" value="KAK0648891.1"/>
    <property type="molecule type" value="Genomic_DNA"/>
</dbReference>
<comment type="caution">
    <text evidence="3">The sequence shown here is derived from an EMBL/GenBank/DDBJ whole genome shotgun (WGS) entry which is preliminary data.</text>
</comment>
<protein>
    <submittedName>
        <fullName evidence="3">Uncharacterized protein</fullName>
    </submittedName>
</protein>
<reference evidence="3" key="1">
    <citation type="submission" date="2023-06" db="EMBL/GenBank/DDBJ databases">
        <title>Genome-scale phylogeny and comparative genomics of the fungal order Sordariales.</title>
        <authorList>
            <consortium name="Lawrence Berkeley National Laboratory"/>
            <person name="Hensen N."/>
            <person name="Bonometti L."/>
            <person name="Westerberg I."/>
            <person name="Brannstrom I.O."/>
            <person name="Guillou S."/>
            <person name="Cros-Aarteil S."/>
            <person name="Calhoun S."/>
            <person name="Haridas S."/>
            <person name="Kuo A."/>
            <person name="Mondo S."/>
            <person name="Pangilinan J."/>
            <person name="Riley R."/>
            <person name="Labutti K."/>
            <person name="Andreopoulos B."/>
            <person name="Lipzen A."/>
            <person name="Chen C."/>
            <person name="Yanf M."/>
            <person name="Daum C."/>
            <person name="Ng V."/>
            <person name="Clum A."/>
            <person name="Steindorff A."/>
            <person name="Ohm R."/>
            <person name="Martin F."/>
            <person name="Silar P."/>
            <person name="Natvig D."/>
            <person name="Lalanne C."/>
            <person name="Gautier V."/>
            <person name="Ament-Velasquez S.L."/>
            <person name="Kruys A."/>
            <person name="Hutchinson M.I."/>
            <person name="Powell A.J."/>
            <person name="Barry K."/>
            <person name="Miller A.N."/>
            <person name="Grigoriev I.V."/>
            <person name="Debuchy R."/>
            <person name="Gladieux P."/>
            <person name="Thoren M.H."/>
            <person name="Johannesson H."/>
        </authorList>
    </citation>
    <scope>NUCLEOTIDE SEQUENCE</scope>
    <source>
        <strain evidence="3">SMH2532-1</strain>
    </source>
</reference>
<sequence>MIPHKLISALAVVGAALAPQVEAGLIPPFAQSLAGNANSVNFKQPTAGNANSINFKQPFDPNFVPKAQNIEITQNLAITPDYSLKPIPISGYDPDHDLDVSGRRGGQAPKSSAEWDFEAPRWVDLDPNWNPAGARKGAPTRKVPHGRRADVVPGLLPTMSPRSPVELDAQRRLGGSFGTLTTVKRAQATETA</sequence>
<evidence type="ECO:0000313" key="4">
    <source>
        <dbReference type="Proteomes" id="UP001174936"/>
    </source>
</evidence>
<feature type="chain" id="PRO_5041408107" evidence="2">
    <location>
        <begin position="24"/>
        <end position="192"/>
    </location>
</feature>
<keyword evidence="4" id="KW-1185">Reference proteome</keyword>
<keyword evidence="2" id="KW-0732">Signal</keyword>
<organism evidence="3 4">
    <name type="scientific">Cercophora newfieldiana</name>
    <dbReference type="NCBI Taxonomy" id="92897"/>
    <lineage>
        <taxon>Eukaryota</taxon>
        <taxon>Fungi</taxon>
        <taxon>Dikarya</taxon>
        <taxon>Ascomycota</taxon>
        <taxon>Pezizomycotina</taxon>
        <taxon>Sordariomycetes</taxon>
        <taxon>Sordariomycetidae</taxon>
        <taxon>Sordariales</taxon>
        <taxon>Lasiosphaeriaceae</taxon>
        <taxon>Cercophora</taxon>
    </lineage>
</organism>
<feature type="signal peptide" evidence="2">
    <location>
        <begin position="1"/>
        <end position="23"/>
    </location>
</feature>
<gene>
    <name evidence="3" type="ORF">B0T16DRAFT_456343</name>
</gene>
<name>A0AA40CRN1_9PEZI</name>
<dbReference type="Proteomes" id="UP001174936">
    <property type="component" value="Unassembled WGS sequence"/>
</dbReference>
<evidence type="ECO:0000313" key="3">
    <source>
        <dbReference type="EMBL" id="KAK0648891.1"/>
    </source>
</evidence>
<feature type="region of interest" description="Disordered" evidence="1">
    <location>
        <begin position="134"/>
        <end position="163"/>
    </location>
</feature>